<dbReference type="InterPro" id="IPR024520">
    <property type="entry name" value="DUF3558"/>
</dbReference>
<evidence type="ECO:0000313" key="2">
    <source>
        <dbReference type="EMBL" id="ELP62315.1"/>
    </source>
</evidence>
<dbReference type="PATRIC" id="fig|698760.3.peg.8810"/>
<feature type="region of interest" description="Disordered" evidence="1">
    <location>
        <begin position="49"/>
        <end position="79"/>
    </location>
</feature>
<keyword evidence="3" id="KW-1185">Reference proteome</keyword>
<feature type="region of interest" description="Disordered" evidence="1">
    <location>
        <begin position="255"/>
        <end position="316"/>
    </location>
</feature>
<accession>L7EV94</accession>
<organism evidence="2 3">
    <name type="scientific">Streptomyces turgidiscabies (strain Car8)</name>
    <dbReference type="NCBI Taxonomy" id="698760"/>
    <lineage>
        <taxon>Bacteria</taxon>
        <taxon>Bacillati</taxon>
        <taxon>Actinomycetota</taxon>
        <taxon>Actinomycetes</taxon>
        <taxon>Kitasatosporales</taxon>
        <taxon>Streptomycetaceae</taxon>
        <taxon>Streptomyces</taxon>
    </lineage>
</organism>
<sequence length="316" mass="31830">MSEGTMHRPAQRDQRSRTAVVTTKRRQHALAALAAVPVLLLAAVGCSSDSGSDSGSGSGSADNAAKTTEPGAGETVSASPTVQAAAYQKLPEPCSVLTTKTLKELVPKGVKSGKEGSSNDTTTRGSCSWTSLVNNGVKGSQFRWLNVSLLRFESSASRGSGNELAQKYYESQVQDAQSAAGAKNVGSAPVAGAGDDATSVRYDLKKKEGAFRQQTVVVRVENVVVTLDYNGAGLAGEKTPTADSLAKAAVKAAKEAVAKVSSENGEGVATAPDPANSPSASASSSAKPSASPSGSATKSATKAPAAAASPSASKKN</sequence>
<protein>
    <submittedName>
        <fullName evidence="2">Uncharacterized protein</fullName>
    </submittedName>
</protein>
<feature type="compositionally biased region" description="Low complexity" evidence="1">
    <location>
        <begin position="269"/>
        <end position="316"/>
    </location>
</feature>
<dbReference type="GeneID" id="97406201"/>
<dbReference type="RefSeq" id="WP_006382854.1">
    <property type="nucleotide sequence ID" value="NZ_AEJB01000623.1"/>
</dbReference>
<name>L7EV94_STRT8</name>
<gene>
    <name evidence="2" type="ORF">STRTUCAR8_04788</name>
</gene>
<feature type="region of interest" description="Disordered" evidence="1">
    <location>
        <begin position="1"/>
        <end position="27"/>
    </location>
</feature>
<proteinExistence type="predicted"/>
<dbReference type="STRING" id="85558.T45_06583"/>
<dbReference type="EMBL" id="AEJB01000623">
    <property type="protein sequence ID" value="ELP62315.1"/>
    <property type="molecule type" value="Genomic_DNA"/>
</dbReference>
<dbReference type="Pfam" id="PF12079">
    <property type="entry name" value="DUF3558"/>
    <property type="match status" value="1"/>
</dbReference>
<evidence type="ECO:0000256" key="1">
    <source>
        <dbReference type="SAM" id="MobiDB-lite"/>
    </source>
</evidence>
<reference evidence="2 3" key="1">
    <citation type="journal article" date="2011" name="Plasmid">
        <title>Streptomyces turgidiscabies Car8 contains a modular pathogenicity island that shares virulence genes with other actinobacterial plant pathogens.</title>
        <authorList>
            <person name="Huguet-Tapia J.C."/>
            <person name="Badger J.H."/>
            <person name="Loria R."/>
            <person name="Pettis G.S."/>
        </authorList>
    </citation>
    <scope>NUCLEOTIDE SEQUENCE [LARGE SCALE GENOMIC DNA]</scope>
    <source>
        <strain evidence="2 3">Car8</strain>
    </source>
</reference>
<evidence type="ECO:0000313" key="3">
    <source>
        <dbReference type="Proteomes" id="UP000010931"/>
    </source>
</evidence>
<dbReference type="Proteomes" id="UP000010931">
    <property type="component" value="Unassembled WGS sequence"/>
</dbReference>
<dbReference type="AlphaFoldDB" id="L7EV94"/>
<comment type="caution">
    <text evidence="2">The sequence shown here is derived from an EMBL/GenBank/DDBJ whole genome shotgun (WGS) entry which is preliminary data.</text>
</comment>